<dbReference type="Gene3D" id="3.30.428.10">
    <property type="entry name" value="HIT-like"/>
    <property type="match status" value="1"/>
</dbReference>
<dbReference type="GO" id="GO:0003824">
    <property type="term" value="F:catalytic activity"/>
    <property type="evidence" value="ECO:0007669"/>
    <property type="project" value="InterPro"/>
</dbReference>
<proteinExistence type="inferred from homology"/>
<dbReference type="CDD" id="cd01276">
    <property type="entry name" value="PKCI_related"/>
    <property type="match status" value="1"/>
</dbReference>
<evidence type="ECO:0000256" key="1">
    <source>
        <dbReference type="ARBA" id="ARBA00024472"/>
    </source>
</evidence>
<reference evidence="5" key="2">
    <citation type="submission" date="2025-09" db="UniProtKB">
        <authorList>
            <consortium name="Ensembl"/>
        </authorList>
    </citation>
    <scope>IDENTIFICATION</scope>
</reference>
<organism evidence="5 6">
    <name type="scientific">Cyprinus carpio carpio</name>
    <dbReference type="NCBI Taxonomy" id="630221"/>
    <lineage>
        <taxon>Eukaryota</taxon>
        <taxon>Metazoa</taxon>
        <taxon>Chordata</taxon>
        <taxon>Craniata</taxon>
        <taxon>Vertebrata</taxon>
        <taxon>Euteleostomi</taxon>
        <taxon>Actinopterygii</taxon>
        <taxon>Neopterygii</taxon>
        <taxon>Teleostei</taxon>
        <taxon>Ostariophysi</taxon>
        <taxon>Cypriniformes</taxon>
        <taxon>Cyprinidae</taxon>
        <taxon>Cyprininae</taxon>
        <taxon>Cyprinus</taxon>
    </lineage>
</organism>
<dbReference type="InterPro" id="IPR001310">
    <property type="entry name" value="Histidine_triad_HIT"/>
</dbReference>
<comment type="caution">
    <text evidence="3">Lacks conserved residue(s) required for the propagation of feature annotation.</text>
</comment>
<dbReference type="Ensembl" id="ENSCCRT00000205456.1">
    <property type="protein sequence ID" value="ENSCCRP00000180562.1"/>
    <property type="gene ID" value="ENSCCRG00000071190.1"/>
</dbReference>
<dbReference type="PANTHER" id="PTHR23089">
    <property type="entry name" value="HISTIDINE TRIAD HIT PROTEIN"/>
    <property type="match status" value="1"/>
</dbReference>
<dbReference type="InterPro" id="IPR011146">
    <property type="entry name" value="HIT-like"/>
</dbReference>
<name>A0A9J8DDZ4_CYPCA</name>
<accession>A0A9J8DDZ4</accession>
<dbReference type="InterPro" id="IPR036265">
    <property type="entry name" value="HIT-like_sf"/>
</dbReference>
<reference evidence="5" key="1">
    <citation type="submission" date="2025-08" db="UniProtKB">
        <authorList>
            <consortium name="Ensembl"/>
        </authorList>
    </citation>
    <scope>IDENTIFICATION</scope>
</reference>
<dbReference type="FunFam" id="3.30.428.10:FF:000005">
    <property type="entry name" value="Histidine triad nucleotide-binding protein 1"/>
    <property type="match status" value="1"/>
</dbReference>
<comment type="similarity">
    <text evidence="2">Belongs to the HINT family.</text>
</comment>
<dbReference type="GeneTree" id="ENSGT00940000157905"/>
<feature type="domain" description="HIT" evidence="4">
    <location>
        <begin position="18"/>
        <end position="125"/>
    </location>
</feature>
<evidence type="ECO:0000259" key="4">
    <source>
        <dbReference type="PROSITE" id="PS51084"/>
    </source>
</evidence>
<protein>
    <submittedName>
        <fullName evidence="5">Histidine triad nucleotide binding protein 1</fullName>
    </submittedName>
</protein>
<evidence type="ECO:0000313" key="6">
    <source>
        <dbReference type="Proteomes" id="UP001108240"/>
    </source>
</evidence>
<sequence length="189" mass="21059">MADEVAQAQSAQPGGDTIFGKIIRKEIPANIFYEDDQCIAFHDVAPQAPTHFLVVPRKPITQISKAEDADKELLGHLMIVAKKCAEQVGLPRGYRLVLNEGPDGVLDMAQSVLLLPYMKYREYNGIVVYNKVKAAQGKVAETPLHDLKPGDFVVVRDLRRKSWKAKRWLGPFQVLLTTHTAVKVAERAT</sequence>
<dbReference type="PROSITE" id="PS51084">
    <property type="entry name" value="HIT_2"/>
    <property type="match status" value="1"/>
</dbReference>
<evidence type="ECO:0000313" key="5">
    <source>
        <dbReference type="Ensembl" id="ENSCCRP00000180562.1"/>
    </source>
</evidence>
<evidence type="ECO:0000256" key="2">
    <source>
        <dbReference type="ARBA" id="ARBA00025764"/>
    </source>
</evidence>
<dbReference type="Pfam" id="PF01230">
    <property type="entry name" value="HIT"/>
    <property type="match status" value="1"/>
</dbReference>
<dbReference type="Gene3D" id="2.30.30.850">
    <property type="match status" value="1"/>
</dbReference>
<dbReference type="Proteomes" id="UP001108240">
    <property type="component" value="Unplaced"/>
</dbReference>
<keyword evidence="6" id="KW-1185">Reference proteome</keyword>
<dbReference type="SUPFAM" id="SSF54197">
    <property type="entry name" value="HIT-like"/>
    <property type="match status" value="1"/>
</dbReference>
<dbReference type="AlphaFoldDB" id="A0A9J8DDZ4"/>
<dbReference type="PRINTS" id="PR00332">
    <property type="entry name" value="HISTRIAD"/>
</dbReference>
<evidence type="ECO:0000256" key="3">
    <source>
        <dbReference type="PROSITE-ProRule" id="PRU00464"/>
    </source>
</evidence>
<comment type="catalytic activity">
    <reaction evidence="1">
        <text>adenosine 5'-phosphoramidate + H2O = NH4(+) + AMP</text>
        <dbReference type="Rhea" id="RHEA:67916"/>
        <dbReference type="ChEBI" id="CHEBI:15377"/>
        <dbReference type="ChEBI" id="CHEBI:28938"/>
        <dbReference type="ChEBI" id="CHEBI:57890"/>
        <dbReference type="ChEBI" id="CHEBI:456215"/>
    </reaction>
</comment>